<dbReference type="EMBL" id="MU864034">
    <property type="protein sequence ID" value="KAK4194904.1"/>
    <property type="molecule type" value="Genomic_DNA"/>
</dbReference>
<reference evidence="3" key="1">
    <citation type="journal article" date="2023" name="Mol. Phylogenet. Evol.">
        <title>Genome-scale phylogeny and comparative genomics of the fungal order Sordariales.</title>
        <authorList>
            <person name="Hensen N."/>
            <person name="Bonometti L."/>
            <person name="Westerberg I."/>
            <person name="Brannstrom I.O."/>
            <person name="Guillou S."/>
            <person name="Cros-Aarteil S."/>
            <person name="Calhoun S."/>
            <person name="Haridas S."/>
            <person name="Kuo A."/>
            <person name="Mondo S."/>
            <person name="Pangilinan J."/>
            <person name="Riley R."/>
            <person name="LaButti K."/>
            <person name="Andreopoulos B."/>
            <person name="Lipzen A."/>
            <person name="Chen C."/>
            <person name="Yan M."/>
            <person name="Daum C."/>
            <person name="Ng V."/>
            <person name="Clum A."/>
            <person name="Steindorff A."/>
            <person name="Ohm R.A."/>
            <person name="Martin F."/>
            <person name="Silar P."/>
            <person name="Natvig D.O."/>
            <person name="Lalanne C."/>
            <person name="Gautier V."/>
            <person name="Ament-Velasquez S.L."/>
            <person name="Kruys A."/>
            <person name="Hutchinson M.I."/>
            <person name="Powell A.J."/>
            <person name="Barry K."/>
            <person name="Miller A.N."/>
            <person name="Grigoriev I.V."/>
            <person name="Debuchy R."/>
            <person name="Gladieux P."/>
            <person name="Hiltunen Thoren M."/>
            <person name="Johannesson H."/>
        </authorList>
    </citation>
    <scope>NUCLEOTIDE SEQUENCE</scope>
    <source>
        <strain evidence="3">CBS 315.58</strain>
    </source>
</reference>
<feature type="chain" id="PRO_5042854681" evidence="2">
    <location>
        <begin position="20"/>
        <end position="93"/>
    </location>
</feature>
<accession>A0AAN7AQ07</accession>
<organism evidence="3 4">
    <name type="scientific">Triangularia verruculosa</name>
    <dbReference type="NCBI Taxonomy" id="2587418"/>
    <lineage>
        <taxon>Eukaryota</taxon>
        <taxon>Fungi</taxon>
        <taxon>Dikarya</taxon>
        <taxon>Ascomycota</taxon>
        <taxon>Pezizomycotina</taxon>
        <taxon>Sordariomycetes</taxon>
        <taxon>Sordariomycetidae</taxon>
        <taxon>Sordariales</taxon>
        <taxon>Podosporaceae</taxon>
        <taxon>Triangularia</taxon>
    </lineage>
</organism>
<reference evidence="3" key="2">
    <citation type="submission" date="2023-05" db="EMBL/GenBank/DDBJ databases">
        <authorList>
            <consortium name="Lawrence Berkeley National Laboratory"/>
            <person name="Steindorff A."/>
            <person name="Hensen N."/>
            <person name="Bonometti L."/>
            <person name="Westerberg I."/>
            <person name="Brannstrom I.O."/>
            <person name="Guillou S."/>
            <person name="Cros-Aarteil S."/>
            <person name="Calhoun S."/>
            <person name="Haridas S."/>
            <person name="Kuo A."/>
            <person name="Mondo S."/>
            <person name="Pangilinan J."/>
            <person name="Riley R."/>
            <person name="Labutti K."/>
            <person name="Andreopoulos B."/>
            <person name="Lipzen A."/>
            <person name="Chen C."/>
            <person name="Yanf M."/>
            <person name="Daum C."/>
            <person name="Ng V."/>
            <person name="Clum A."/>
            <person name="Ohm R."/>
            <person name="Martin F."/>
            <person name="Silar P."/>
            <person name="Natvig D."/>
            <person name="Lalanne C."/>
            <person name="Gautier V."/>
            <person name="Ament-Velasquez S.L."/>
            <person name="Kruys A."/>
            <person name="Hutchinson M.I."/>
            <person name="Powell A.J."/>
            <person name="Barry K."/>
            <person name="Miller A.N."/>
            <person name="Grigoriev I.V."/>
            <person name="Debuchy R."/>
            <person name="Gladieux P."/>
            <person name="Thoren M.H."/>
            <person name="Johannesson H."/>
        </authorList>
    </citation>
    <scope>NUCLEOTIDE SEQUENCE</scope>
    <source>
        <strain evidence="3">CBS 315.58</strain>
    </source>
</reference>
<evidence type="ECO:0000313" key="4">
    <source>
        <dbReference type="Proteomes" id="UP001303160"/>
    </source>
</evidence>
<keyword evidence="4" id="KW-1185">Reference proteome</keyword>
<evidence type="ECO:0000313" key="3">
    <source>
        <dbReference type="EMBL" id="KAK4194904.1"/>
    </source>
</evidence>
<evidence type="ECO:0000256" key="1">
    <source>
        <dbReference type="SAM" id="MobiDB-lite"/>
    </source>
</evidence>
<feature type="signal peptide" evidence="2">
    <location>
        <begin position="1"/>
        <end position="19"/>
    </location>
</feature>
<comment type="caution">
    <text evidence="3">The sequence shown here is derived from an EMBL/GenBank/DDBJ whole genome shotgun (WGS) entry which is preliminary data.</text>
</comment>
<sequence>MWISTISTLWWMVPYPTSGAVEMSKDPGVPPWGTNGPKARGPSTQGSVDGFQDDPVGAARKLYVNGNESRQSPTPPTGRPAAVSGCEEVARRW</sequence>
<protein>
    <submittedName>
        <fullName evidence="3">Uncharacterized protein</fullName>
    </submittedName>
</protein>
<dbReference type="Proteomes" id="UP001303160">
    <property type="component" value="Unassembled WGS sequence"/>
</dbReference>
<gene>
    <name evidence="3" type="ORF">QBC40DRAFT_289947</name>
</gene>
<dbReference type="AlphaFoldDB" id="A0AAN7AQ07"/>
<keyword evidence="2" id="KW-0732">Signal</keyword>
<name>A0AAN7AQ07_9PEZI</name>
<feature type="region of interest" description="Disordered" evidence="1">
    <location>
        <begin position="26"/>
        <end position="93"/>
    </location>
</feature>
<evidence type="ECO:0000256" key="2">
    <source>
        <dbReference type="SAM" id="SignalP"/>
    </source>
</evidence>
<proteinExistence type="predicted"/>